<feature type="transmembrane region" description="Helical" evidence="1">
    <location>
        <begin position="7"/>
        <end position="23"/>
    </location>
</feature>
<protein>
    <recommendedName>
        <fullName evidence="2">PXA domain-containing protein</fullName>
    </recommendedName>
</protein>
<proteinExistence type="predicted"/>
<dbReference type="Proteomes" id="UP001516400">
    <property type="component" value="Unassembled WGS sequence"/>
</dbReference>
<dbReference type="PANTHER" id="PTHR22775:SF48">
    <property type="entry name" value="SORTING NEXIN-25"/>
    <property type="match status" value="1"/>
</dbReference>
<keyword evidence="1" id="KW-1133">Transmembrane helix</keyword>
<dbReference type="Pfam" id="PF02194">
    <property type="entry name" value="PXA"/>
    <property type="match status" value="1"/>
</dbReference>
<feature type="transmembrane region" description="Helical" evidence="1">
    <location>
        <begin position="29"/>
        <end position="50"/>
    </location>
</feature>
<evidence type="ECO:0000313" key="4">
    <source>
        <dbReference type="Proteomes" id="UP001516400"/>
    </source>
</evidence>
<feature type="domain" description="PXA" evidence="2">
    <location>
        <begin position="97"/>
        <end position="180"/>
    </location>
</feature>
<dbReference type="PANTHER" id="PTHR22775">
    <property type="entry name" value="SORTING NEXIN"/>
    <property type="match status" value="1"/>
</dbReference>
<name>A0ABD2ML29_9CUCU</name>
<organism evidence="3 4">
    <name type="scientific">Cryptolaemus montrouzieri</name>
    <dbReference type="NCBI Taxonomy" id="559131"/>
    <lineage>
        <taxon>Eukaryota</taxon>
        <taxon>Metazoa</taxon>
        <taxon>Ecdysozoa</taxon>
        <taxon>Arthropoda</taxon>
        <taxon>Hexapoda</taxon>
        <taxon>Insecta</taxon>
        <taxon>Pterygota</taxon>
        <taxon>Neoptera</taxon>
        <taxon>Endopterygota</taxon>
        <taxon>Coleoptera</taxon>
        <taxon>Polyphaga</taxon>
        <taxon>Cucujiformia</taxon>
        <taxon>Coccinelloidea</taxon>
        <taxon>Coccinellidae</taxon>
        <taxon>Scymninae</taxon>
        <taxon>Scymnini</taxon>
        <taxon>Cryptolaemus</taxon>
    </lineage>
</organism>
<dbReference type="PROSITE" id="PS51207">
    <property type="entry name" value="PXA"/>
    <property type="match status" value="1"/>
</dbReference>
<evidence type="ECO:0000259" key="2">
    <source>
        <dbReference type="PROSITE" id="PS51207"/>
    </source>
</evidence>
<dbReference type="AlphaFoldDB" id="A0ABD2ML29"/>
<dbReference type="InterPro" id="IPR003114">
    <property type="entry name" value="Phox_assoc"/>
</dbReference>
<keyword evidence="4" id="KW-1185">Reference proteome</keyword>
<reference evidence="3 4" key="1">
    <citation type="journal article" date="2021" name="BMC Biol.">
        <title>Horizontally acquired antibacterial genes associated with adaptive radiation of ladybird beetles.</title>
        <authorList>
            <person name="Li H.S."/>
            <person name="Tang X.F."/>
            <person name="Huang Y.H."/>
            <person name="Xu Z.Y."/>
            <person name="Chen M.L."/>
            <person name="Du X.Y."/>
            <person name="Qiu B.Y."/>
            <person name="Chen P.T."/>
            <person name="Zhang W."/>
            <person name="Slipinski A."/>
            <person name="Escalona H.E."/>
            <person name="Waterhouse R.M."/>
            <person name="Zwick A."/>
            <person name="Pang H."/>
        </authorList>
    </citation>
    <scope>NUCLEOTIDE SEQUENCE [LARGE SCALE GENOMIC DNA]</scope>
    <source>
        <strain evidence="3">SYSU2018</strain>
    </source>
</reference>
<evidence type="ECO:0000256" key="1">
    <source>
        <dbReference type="SAM" id="Phobius"/>
    </source>
</evidence>
<gene>
    <name evidence="3" type="ORF">HHI36_011209</name>
</gene>
<accession>A0ABD2ML29</accession>
<dbReference type="EMBL" id="JABFTP020000001">
    <property type="protein sequence ID" value="KAL3267068.1"/>
    <property type="molecule type" value="Genomic_DNA"/>
</dbReference>
<keyword evidence="1" id="KW-0472">Membrane</keyword>
<comment type="caution">
    <text evidence="3">The sequence shown here is derived from an EMBL/GenBank/DDBJ whole genome shotgun (WGS) entry which is preliminary data.</text>
</comment>
<evidence type="ECO:0000313" key="3">
    <source>
        <dbReference type="EMBL" id="KAL3267068.1"/>
    </source>
</evidence>
<feature type="non-terminal residue" evidence="3">
    <location>
        <position position="180"/>
    </location>
</feature>
<sequence>MSKLFPISVFVAIIAILIILTSISLLSILIVFITICTVAFASLSVIWGHLSLSSTHKTSIGCASLFKNLEQYRNKIMHYYEYYLNNKSAITYAPIAGKTVDSLMKQVLDFFVRDFIQYYIQEHSYESELLCENIKEDLWGAARTFKERLSRIDHIKFIACDIVTKITVHFEKIREAKTLA</sequence>
<keyword evidence="1" id="KW-0812">Transmembrane</keyword>